<dbReference type="Gene3D" id="3.40.525.10">
    <property type="entry name" value="CRAL-TRIO lipid binding domain"/>
    <property type="match status" value="1"/>
</dbReference>
<dbReference type="AlphaFoldDB" id="A0AAE0EMR6"/>
<sequence>MENPADYFNRLLEGFTGSGTTDNDSDGDEPSEEEGFGHPLERLYLQNFFPPPEAVHSGSRLADSTRHIFGDLPLEKYETEALSAFSTFCHEEGTLVIEVDDKLEIVEFQGTCFHDPTNRLRFLQGNQWNFAEALKDMRAHIQWRSANLHDKRFDDTLNALLTKGVMYIHGRDKCMRPIIVCRGEALVALSSEDATRLIVHTMQLCIDRLFVKNKVEQVHVIVDLCGVSFFSMPTSVVKDLATTLERNFRARLSVCHIINAPTLFWAIWSVTSIFLSPGTQQKIKVLTTEEEMVTELSAKINKSQLEHKFGGECPNLVDFASQSPKSLPPPYN</sequence>
<organism evidence="3 4">
    <name type="scientific">Cymbomonas tetramitiformis</name>
    <dbReference type="NCBI Taxonomy" id="36881"/>
    <lineage>
        <taxon>Eukaryota</taxon>
        <taxon>Viridiplantae</taxon>
        <taxon>Chlorophyta</taxon>
        <taxon>Pyramimonadophyceae</taxon>
        <taxon>Pyramimonadales</taxon>
        <taxon>Pyramimonadaceae</taxon>
        <taxon>Cymbomonas</taxon>
    </lineage>
</organism>
<evidence type="ECO:0000313" key="3">
    <source>
        <dbReference type="EMBL" id="KAK3234233.1"/>
    </source>
</evidence>
<feature type="domain" description="CRAL-TRIO" evidence="2">
    <location>
        <begin position="153"/>
        <end position="317"/>
    </location>
</feature>
<dbReference type="InterPro" id="IPR001251">
    <property type="entry name" value="CRAL-TRIO_dom"/>
</dbReference>
<dbReference type="PANTHER" id="PTHR46818">
    <property type="entry name" value="DOMAIN-CONTAINING PROTEIN, PUTATIVE-RELATED"/>
    <property type="match status" value="1"/>
</dbReference>
<dbReference type="SMART" id="SM00516">
    <property type="entry name" value="SEC14"/>
    <property type="match status" value="1"/>
</dbReference>
<dbReference type="PANTHER" id="PTHR46818:SF1">
    <property type="entry name" value="CHROMOSOME UNDETERMINED SCAFFOLD_125, WHOLE GENOME SHOTGUN SEQUENCE"/>
    <property type="match status" value="1"/>
</dbReference>
<dbReference type="Proteomes" id="UP001190700">
    <property type="component" value="Unassembled WGS sequence"/>
</dbReference>
<dbReference type="SUPFAM" id="SSF46938">
    <property type="entry name" value="CRAL/TRIO N-terminal domain"/>
    <property type="match status" value="1"/>
</dbReference>
<proteinExistence type="predicted"/>
<dbReference type="SUPFAM" id="SSF52087">
    <property type="entry name" value="CRAL/TRIO domain"/>
    <property type="match status" value="1"/>
</dbReference>
<dbReference type="PROSITE" id="PS50191">
    <property type="entry name" value="CRAL_TRIO"/>
    <property type="match status" value="1"/>
</dbReference>
<evidence type="ECO:0000313" key="4">
    <source>
        <dbReference type="Proteomes" id="UP001190700"/>
    </source>
</evidence>
<feature type="compositionally biased region" description="Acidic residues" evidence="1">
    <location>
        <begin position="23"/>
        <end position="34"/>
    </location>
</feature>
<keyword evidence="4" id="KW-1185">Reference proteome</keyword>
<feature type="region of interest" description="Disordered" evidence="1">
    <location>
        <begin position="12"/>
        <end position="36"/>
    </location>
</feature>
<dbReference type="InterPro" id="IPR036865">
    <property type="entry name" value="CRAL-TRIO_dom_sf"/>
</dbReference>
<dbReference type="Pfam" id="PF00650">
    <property type="entry name" value="CRAL_TRIO"/>
    <property type="match status" value="1"/>
</dbReference>
<evidence type="ECO:0000256" key="1">
    <source>
        <dbReference type="SAM" id="MobiDB-lite"/>
    </source>
</evidence>
<accession>A0AAE0EMR6</accession>
<comment type="caution">
    <text evidence="3">The sequence shown here is derived from an EMBL/GenBank/DDBJ whole genome shotgun (WGS) entry which is preliminary data.</text>
</comment>
<protein>
    <recommendedName>
        <fullName evidence="2">CRAL-TRIO domain-containing protein</fullName>
    </recommendedName>
</protein>
<reference evidence="3 4" key="1">
    <citation type="journal article" date="2015" name="Genome Biol. Evol.">
        <title>Comparative Genomics of a Bacterivorous Green Alga Reveals Evolutionary Causalities and Consequences of Phago-Mixotrophic Mode of Nutrition.</title>
        <authorList>
            <person name="Burns J.A."/>
            <person name="Paasch A."/>
            <person name="Narechania A."/>
            <person name="Kim E."/>
        </authorList>
    </citation>
    <scope>NUCLEOTIDE SEQUENCE [LARGE SCALE GENOMIC DNA]</scope>
    <source>
        <strain evidence="3 4">PLY_AMNH</strain>
    </source>
</reference>
<dbReference type="EMBL" id="LGRX02035536">
    <property type="protein sequence ID" value="KAK3234233.1"/>
    <property type="molecule type" value="Genomic_DNA"/>
</dbReference>
<evidence type="ECO:0000259" key="2">
    <source>
        <dbReference type="PROSITE" id="PS50191"/>
    </source>
</evidence>
<name>A0AAE0EMR6_9CHLO</name>
<dbReference type="InterPro" id="IPR036273">
    <property type="entry name" value="CRAL/TRIO_N_dom_sf"/>
</dbReference>
<dbReference type="CDD" id="cd00170">
    <property type="entry name" value="SEC14"/>
    <property type="match status" value="1"/>
</dbReference>
<gene>
    <name evidence="3" type="ORF">CYMTET_55504</name>
</gene>